<dbReference type="InterPro" id="IPR051681">
    <property type="entry name" value="Ser/Thr_Kinases-Pseudokinases"/>
</dbReference>
<keyword evidence="3" id="KW-1185">Reference proteome</keyword>
<dbReference type="InterPro" id="IPR011009">
    <property type="entry name" value="Kinase-like_dom_sf"/>
</dbReference>
<evidence type="ECO:0000313" key="2">
    <source>
        <dbReference type="EMBL" id="KAG0587398.1"/>
    </source>
</evidence>
<dbReference type="PROSITE" id="PS50011">
    <property type="entry name" value="PROTEIN_KINASE_DOM"/>
    <property type="match status" value="1"/>
</dbReference>
<proteinExistence type="predicted"/>
<sequence length="169" mass="19684">MIERSESEIKEIGNKEVDTFYCRVADFESSKGVLGTGFWRAPKILIAAKNRCVTPDLFTKASDFYSYAMTCYEIWIGCLPFENLKNNEYDIVLGGERPILPRGLKPWIGEMLERCWHADPCERPTFQDICNTSTNNSQDASLKCMDDIEEKEFEERMRYEPGPFFRDEF</sequence>
<dbReference type="EMBL" id="CM026422">
    <property type="protein sequence ID" value="KAG0587398.1"/>
    <property type="molecule type" value="Genomic_DNA"/>
</dbReference>
<dbReference type="InterPro" id="IPR001245">
    <property type="entry name" value="Ser-Thr/Tyr_kinase_cat_dom"/>
</dbReference>
<dbReference type="GO" id="GO:0004674">
    <property type="term" value="F:protein serine/threonine kinase activity"/>
    <property type="evidence" value="ECO:0007669"/>
    <property type="project" value="TreeGrafter"/>
</dbReference>
<evidence type="ECO:0000313" key="3">
    <source>
        <dbReference type="Proteomes" id="UP000822688"/>
    </source>
</evidence>
<reference evidence="2" key="1">
    <citation type="submission" date="2020-06" db="EMBL/GenBank/DDBJ databases">
        <title>WGS assembly of Ceratodon purpureus strain R40.</title>
        <authorList>
            <person name="Carey S.B."/>
            <person name="Jenkins J."/>
            <person name="Shu S."/>
            <person name="Lovell J.T."/>
            <person name="Sreedasyam A."/>
            <person name="Maumus F."/>
            <person name="Tiley G.P."/>
            <person name="Fernandez-Pozo N."/>
            <person name="Barry K."/>
            <person name="Chen C."/>
            <person name="Wang M."/>
            <person name="Lipzen A."/>
            <person name="Daum C."/>
            <person name="Saski C.A."/>
            <person name="Payton A.C."/>
            <person name="Mcbreen J.C."/>
            <person name="Conrad R.E."/>
            <person name="Kollar L.M."/>
            <person name="Olsson S."/>
            <person name="Huttunen S."/>
            <person name="Landis J.B."/>
            <person name="Wickett N.J."/>
            <person name="Johnson M.G."/>
            <person name="Rensing S.A."/>
            <person name="Grimwood J."/>
            <person name="Schmutz J."/>
            <person name="Mcdaniel S.F."/>
        </authorList>
    </citation>
    <scope>NUCLEOTIDE SEQUENCE</scope>
    <source>
        <strain evidence="2">R40</strain>
    </source>
</reference>
<dbReference type="InterPro" id="IPR000719">
    <property type="entry name" value="Prot_kinase_dom"/>
</dbReference>
<organism evidence="2 3">
    <name type="scientific">Ceratodon purpureus</name>
    <name type="common">Fire moss</name>
    <name type="synonym">Dicranum purpureum</name>
    <dbReference type="NCBI Taxonomy" id="3225"/>
    <lineage>
        <taxon>Eukaryota</taxon>
        <taxon>Viridiplantae</taxon>
        <taxon>Streptophyta</taxon>
        <taxon>Embryophyta</taxon>
        <taxon>Bryophyta</taxon>
        <taxon>Bryophytina</taxon>
        <taxon>Bryopsida</taxon>
        <taxon>Dicranidae</taxon>
        <taxon>Pseudoditrichales</taxon>
        <taxon>Ditrichaceae</taxon>
        <taxon>Ceratodon</taxon>
    </lineage>
</organism>
<name>A0A8T0IXD7_CERPU</name>
<evidence type="ECO:0000259" key="1">
    <source>
        <dbReference type="PROSITE" id="PS50011"/>
    </source>
</evidence>
<protein>
    <recommendedName>
        <fullName evidence="1">Protein kinase domain-containing protein</fullName>
    </recommendedName>
</protein>
<accession>A0A8T0IXD7</accession>
<gene>
    <name evidence="2" type="ORF">KC19_2G161700</name>
</gene>
<dbReference type="Proteomes" id="UP000822688">
    <property type="component" value="Chromosome 2"/>
</dbReference>
<dbReference type="AlphaFoldDB" id="A0A8T0IXD7"/>
<comment type="caution">
    <text evidence="2">The sequence shown here is derived from an EMBL/GenBank/DDBJ whole genome shotgun (WGS) entry which is preliminary data.</text>
</comment>
<dbReference type="PANTHER" id="PTHR44329:SF260">
    <property type="entry name" value="PROTEIN KINASE DOMAIN-CONTAINING PROTEIN"/>
    <property type="match status" value="1"/>
</dbReference>
<dbReference type="PANTHER" id="PTHR44329">
    <property type="entry name" value="SERINE/THREONINE-PROTEIN KINASE TNNI3K-RELATED"/>
    <property type="match status" value="1"/>
</dbReference>
<dbReference type="Pfam" id="PF07714">
    <property type="entry name" value="PK_Tyr_Ser-Thr"/>
    <property type="match status" value="1"/>
</dbReference>
<dbReference type="SUPFAM" id="SSF56112">
    <property type="entry name" value="Protein kinase-like (PK-like)"/>
    <property type="match status" value="1"/>
</dbReference>
<feature type="domain" description="Protein kinase" evidence="1">
    <location>
        <begin position="1"/>
        <end position="142"/>
    </location>
</feature>
<dbReference type="Gene3D" id="1.10.510.10">
    <property type="entry name" value="Transferase(Phosphotransferase) domain 1"/>
    <property type="match status" value="1"/>
</dbReference>
<dbReference type="GO" id="GO:0005524">
    <property type="term" value="F:ATP binding"/>
    <property type="evidence" value="ECO:0007669"/>
    <property type="project" value="InterPro"/>
</dbReference>